<sequence>MFDEYGKPQGIFCLGYNITDFIADKRLLEGAKTEIERNAELLRTIAFQQSHLIRAPLTNIIALATILQKYKHIEGISTLCEMVLESATKLDLTIKNIVGDIHERNSNP</sequence>
<reference evidence="2" key="1">
    <citation type="journal article" date="2019" name="Int. J. Syst. Evol. Microbiol.">
        <title>The Global Catalogue of Microorganisms (GCM) 10K type strain sequencing project: providing services to taxonomists for standard genome sequencing and annotation.</title>
        <authorList>
            <consortium name="The Broad Institute Genomics Platform"/>
            <consortium name="The Broad Institute Genome Sequencing Center for Infectious Disease"/>
            <person name="Wu L."/>
            <person name="Ma J."/>
        </authorList>
    </citation>
    <scope>NUCLEOTIDE SEQUENCE [LARGE SCALE GENOMIC DNA]</scope>
    <source>
        <strain evidence="2">CCM 8689</strain>
    </source>
</reference>
<comment type="caution">
    <text evidence="1">The sequence shown here is derived from an EMBL/GenBank/DDBJ whole genome shotgun (WGS) entry which is preliminary data.</text>
</comment>
<evidence type="ECO:0000313" key="2">
    <source>
        <dbReference type="Proteomes" id="UP001595792"/>
    </source>
</evidence>
<organism evidence="1 2">
    <name type="scientific">Pedobacter jamesrossensis</name>
    <dbReference type="NCBI Taxonomy" id="1908238"/>
    <lineage>
        <taxon>Bacteria</taxon>
        <taxon>Pseudomonadati</taxon>
        <taxon>Bacteroidota</taxon>
        <taxon>Sphingobacteriia</taxon>
        <taxon>Sphingobacteriales</taxon>
        <taxon>Sphingobacteriaceae</taxon>
        <taxon>Pedobacter</taxon>
    </lineage>
</organism>
<accession>A0ABV8NLY1</accession>
<dbReference type="SUPFAM" id="SSF47384">
    <property type="entry name" value="Homodimeric domain of signal transducing histidine kinase"/>
    <property type="match status" value="1"/>
</dbReference>
<proteinExistence type="predicted"/>
<dbReference type="RefSeq" id="WP_378960246.1">
    <property type="nucleotide sequence ID" value="NZ_JBHRXC010000016.1"/>
</dbReference>
<name>A0ABV8NLY1_9SPHI</name>
<gene>
    <name evidence="1" type="ORF">ACFOUY_09370</name>
</gene>
<dbReference type="Proteomes" id="UP001595792">
    <property type="component" value="Unassembled WGS sequence"/>
</dbReference>
<dbReference type="InterPro" id="IPR036097">
    <property type="entry name" value="HisK_dim/P_sf"/>
</dbReference>
<protein>
    <submittedName>
        <fullName evidence="1">Uncharacterized protein</fullName>
    </submittedName>
</protein>
<keyword evidence="2" id="KW-1185">Reference proteome</keyword>
<dbReference type="EMBL" id="JBHSBY010000084">
    <property type="protein sequence ID" value="MFC4196906.1"/>
    <property type="molecule type" value="Genomic_DNA"/>
</dbReference>
<evidence type="ECO:0000313" key="1">
    <source>
        <dbReference type="EMBL" id="MFC4196906.1"/>
    </source>
</evidence>